<gene>
    <name evidence="1" type="ORF">GN330_16455</name>
</gene>
<evidence type="ECO:0000313" key="1">
    <source>
        <dbReference type="EMBL" id="MVA98840.1"/>
    </source>
</evidence>
<protein>
    <submittedName>
        <fullName evidence="1">Transcriptional regulator</fullName>
    </submittedName>
</protein>
<dbReference type="Proteomes" id="UP000463224">
    <property type="component" value="Unassembled WGS sequence"/>
</dbReference>
<dbReference type="RefSeq" id="WP_156713821.1">
    <property type="nucleotide sequence ID" value="NZ_WPHG01000004.1"/>
</dbReference>
<dbReference type="EMBL" id="WPHG01000004">
    <property type="protein sequence ID" value="MVA98840.1"/>
    <property type="molecule type" value="Genomic_DNA"/>
</dbReference>
<comment type="caution">
    <text evidence="1">The sequence shown here is derived from an EMBL/GenBank/DDBJ whole genome shotgun (WGS) entry which is preliminary data.</text>
</comment>
<accession>A0A844QLL6</accession>
<organism evidence="1 2">
    <name type="scientific">Nitratireductor arenosus</name>
    <dbReference type="NCBI Taxonomy" id="2682096"/>
    <lineage>
        <taxon>Bacteria</taxon>
        <taxon>Pseudomonadati</taxon>
        <taxon>Pseudomonadota</taxon>
        <taxon>Alphaproteobacteria</taxon>
        <taxon>Hyphomicrobiales</taxon>
        <taxon>Phyllobacteriaceae</taxon>
        <taxon>Nitratireductor</taxon>
    </lineage>
</organism>
<proteinExistence type="predicted"/>
<evidence type="ECO:0000313" key="2">
    <source>
        <dbReference type="Proteomes" id="UP000463224"/>
    </source>
</evidence>
<sequence length="196" mass="21044">MANLFSSADLAILRSPHAAQSIHVDLDHPTLGILRFHGGLGEVTVNGETWKGVSSPNGRQMVAVEAIHDQRLGQAAAVGIVISGAQPEFLAEMRSTARTLEGKAANVYFALFKAGTFEVVMWKKVMAGRMTAPTIVEVAKKGGGAQRAIQITIEGEDQAKNFSTAEKWSPAGIRKRFGADVKGLDFMGVDIKEIRK</sequence>
<name>A0A844QLL6_9HYPH</name>
<reference evidence="1 2" key="1">
    <citation type="submission" date="2019-12" db="EMBL/GenBank/DDBJ databases">
        <title>Nitratireductor arenosus sp. nov., Isolated from sea sand, Jeju island, South Korea.</title>
        <authorList>
            <person name="Kim W."/>
        </authorList>
    </citation>
    <scope>NUCLEOTIDE SEQUENCE [LARGE SCALE GENOMIC DNA]</scope>
    <source>
        <strain evidence="1 2">CAU 1489</strain>
    </source>
</reference>
<dbReference type="AlphaFoldDB" id="A0A844QLL6"/>
<keyword evidence="2" id="KW-1185">Reference proteome</keyword>